<evidence type="ECO:0000259" key="4">
    <source>
        <dbReference type="PROSITE" id="PS51670"/>
    </source>
</evidence>
<dbReference type="STRING" id="53326.A0A016SJ50"/>
<dbReference type="Pfam" id="PF01549">
    <property type="entry name" value="ShK"/>
    <property type="match status" value="2"/>
</dbReference>
<dbReference type="GO" id="GO:0016491">
    <property type="term" value="F:oxidoreductase activity"/>
    <property type="evidence" value="ECO:0007669"/>
    <property type="project" value="InterPro"/>
</dbReference>
<accession>A0A016SJ50</accession>
<dbReference type="PROSITE" id="PS00498">
    <property type="entry name" value="TYROSINASE_2"/>
    <property type="match status" value="1"/>
</dbReference>
<dbReference type="OrthoDB" id="6132182at2759"/>
<feature type="chain" id="PRO_5001489559" description="ShKT domain-containing protein" evidence="3">
    <location>
        <begin position="41"/>
        <end position="550"/>
    </location>
</feature>
<keyword evidence="2" id="KW-1015">Disulfide bond</keyword>
<feature type="signal peptide" evidence="3">
    <location>
        <begin position="1"/>
        <end position="40"/>
    </location>
</feature>
<dbReference type="Pfam" id="PF00264">
    <property type="entry name" value="Tyrosinase"/>
    <property type="match status" value="1"/>
</dbReference>
<name>A0A016SJ50_9BILA</name>
<dbReference type="InterPro" id="IPR050316">
    <property type="entry name" value="Tyrosinase/Hemocyanin"/>
</dbReference>
<dbReference type="EMBL" id="JARK01001553">
    <property type="protein sequence ID" value="EYB90640.1"/>
    <property type="molecule type" value="Genomic_DNA"/>
</dbReference>
<feature type="disulfide bond" evidence="2">
    <location>
        <begin position="510"/>
        <end position="544"/>
    </location>
</feature>
<comment type="caution">
    <text evidence="2">Lacks conserved residue(s) required for the propagation of feature annotation.</text>
</comment>
<evidence type="ECO:0000256" key="1">
    <source>
        <dbReference type="ARBA" id="ARBA00022723"/>
    </source>
</evidence>
<dbReference type="SUPFAM" id="SSF48056">
    <property type="entry name" value="Di-copper centre-containing domain"/>
    <property type="match status" value="1"/>
</dbReference>
<evidence type="ECO:0000313" key="6">
    <source>
        <dbReference type="Proteomes" id="UP000024635"/>
    </source>
</evidence>
<organism evidence="5 6">
    <name type="scientific">Ancylostoma ceylanicum</name>
    <dbReference type="NCBI Taxonomy" id="53326"/>
    <lineage>
        <taxon>Eukaryota</taxon>
        <taxon>Metazoa</taxon>
        <taxon>Ecdysozoa</taxon>
        <taxon>Nematoda</taxon>
        <taxon>Chromadorea</taxon>
        <taxon>Rhabditida</taxon>
        <taxon>Rhabditina</taxon>
        <taxon>Rhabditomorpha</taxon>
        <taxon>Strongyloidea</taxon>
        <taxon>Ancylostomatidae</taxon>
        <taxon>Ancylostomatinae</taxon>
        <taxon>Ancylostoma</taxon>
    </lineage>
</organism>
<dbReference type="AlphaFoldDB" id="A0A016SJ50"/>
<evidence type="ECO:0000313" key="5">
    <source>
        <dbReference type="EMBL" id="EYB90640.1"/>
    </source>
</evidence>
<dbReference type="PANTHER" id="PTHR11474">
    <property type="entry name" value="TYROSINASE FAMILY MEMBER"/>
    <property type="match status" value="1"/>
</dbReference>
<feature type="domain" description="ShKT" evidence="4">
    <location>
        <begin position="510"/>
        <end position="544"/>
    </location>
</feature>
<dbReference type="Proteomes" id="UP000024635">
    <property type="component" value="Unassembled WGS sequence"/>
</dbReference>
<dbReference type="InterPro" id="IPR008922">
    <property type="entry name" value="Di-copper_centre_dom_sf"/>
</dbReference>
<dbReference type="InterPro" id="IPR003582">
    <property type="entry name" value="ShKT_dom"/>
</dbReference>
<proteinExistence type="predicted"/>
<dbReference type="Gene3D" id="1.10.1280.10">
    <property type="entry name" value="Di-copper center containing domain from catechol oxidase"/>
    <property type="match status" value="1"/>
</dbReference>
<keyword evidence="3" id="KW-0732">Signal</keyword>
<gene>
    <name evidence="5" type="primary">Acey_s0217.g2404</name>
    <name evidence="5" type="ORF">Y032_0217g2404</name>
</gene>
<evidence type="ECO:0000256" key="2">
    <source>
        <dbReference type="PROSITE-ProRule" id="PRU01005"/>
    </source>
</evidence>
<dbReference type="PRINTS" id="PR00092">
    <property type="entry name" value="TYROSINASE"/>
</dbReference>
<reference evidence="6" key="1">
    <citation type="journal article" date="2015" name="Nat. Genet.">
        <title>The genome and transcriptome of the zoonotic hookworm Ancylostoma ceylanicum identify infection-specific gene families.</title>
        <authorList>
            <person name="Schwarz E.M."/>
            <person name="Hu Y."/>
            <person name="Antoshechkin I."/>
            <person name="Miller M.M."/>
            <person name="Sternberg P.W."/>
            <person name="Aroian R.V."/>
        </authorList>
    </citation>
    <scope>NUCLEOTIDE SEQUENCE</scope>
    <source>
        <strain evidence="6">HY135</strain>
    </source>
</reference>
<keyword evidence="6" id="KW-1185">Reference proteome</keyword>
<feature type="domain" description="ShKT" evidence="4">
    <location>
        <begin position="465"/>
        <end position="499"/>
    </location>
</feature>
<dbReference type="PROSITE" id="PS51670">
    <property type="entry name" value="SHKT"/>
    <property type="match status" value="2"/>
</dbReference>
<dbReference type="GO" id="GO:0046872">
    <property type="term" value="F:metal ion binding"/>
    <property type="evidence" value="ECO:0007669"/>
    <property type="project" value="UniProtKB-KW"/>
</dbReference>
<dbReference type="InterPro" id="IPR002227">
    <property type="entry name" value="Tyrosinase_Cu-bd"/>
</dbReference>
<keyword evidence="1" id="KW-0479">Metal-binding</keyword>
<sequence>MAFLELTYSLVDLKNSSLMWNHNGLLLVGVLLLTAQSINSMENCNDAPTEAIKITCKQIGKWDENTKDLPVTLSVRSGGAREPRSAYECLDISCLCRFFKGTRIFNKCLIGTKTLGKVVRKEYRVMSDGERLRFHGAMWRIKQSGEYDKISRVHSSFQTSPGAHSGPAFLPWHREFIKRVEIALRQVDPTIGLPYWDSTLDESLPDPTMSVLWSDELMGKPDSDGHVRRGAFRNWTILDGSRYFRRNIGARGQLMTRREIDTVVTARDMSLLLSFTAPQRHCGKAGDWSALEYIHGNPHVYTGGDMAVIPTATHDPIFFLHHSMMDLIWEEWRISRQSRSERETAYPQNDEACSSAAHFANTTMTPFWPMVNMDGLSNKYTDNLYEYAPRPTCTRLKPNGCGSKYLFCDFSHGQPRCASKMMLGGRCNGYSSNEEPCYNGKCVRGVCVTTSETATQPVSPTEEDCFNDDQCCGPWAARGECTRNPPYMLTYCKASCGVCTPKTYDLKARCSNRHGNCARMRNEGHCQSKASWMWENCRRACKMCRQKPKC</sequence>
<feature type="disulfide bond" evidence="2">
    <location>
        <begin position="465"/>
        <end position="499"/>
    </location>
</feature>
<dbReference type="PANTHER" id="PTHR11474:SF21">
    <property type="entry name" value="SHKT DOMAIN-CONTAINING PROTEIN"/>
    <property type="match status" value="1"/>
</dbReference>
<evidence type="ECO:0000256" key="3">
    <source>
        <dbReference type="SAM" id="SignalP"/>
    </source>
</evidence>
<protein>
    <recommendedName>
        <fullName evidence="4">ShKT domain-containing protein</fullName>
    </recommendedName>
</protein>
<dbReference type="SMART" id="SM00254">
    <property type="entry name" value="ShKT"/>
    <property type="match status" value="2"/>
</dbReference>
<comment type="caution">
    <text evidence="5">The sequence shown here is derived from an EMBL/GenBank/DDBJ whole genome shotgun (WGS) entry which is preliminary data.</text>
</comment>